<keyword evidence="3" id="KW-0326">Glycosidase</keyword>
<evidence type="ECO:0000313" key="7">
    <source>
        <dbReference type="Proteomes" id="UP000037600"/>
    </source>
</evidence>
<dbReference type="PANTHER" id="PTHR42812:SF12">
    <property type="entry name" value="BETA-XYLOSIDASE-RELATED"/>
    <property type="match status" value="1"/>
</dbReference>
<dbReference type="GO" id="GO:0004553">
    <property type="term" value="F:hydrolase activity, hydrolyzing O-glycosyl compounds"/>
    <property type="evidence" value="ECO:0007669"/>
    <property type="project" value="InterPro"/>
</dbReference>
<dbReference type="RefSeq" id="WP_048692936.1">
    <property type="nucleotide sequence ID" value="NZ_KQ130493.1"/>
</dbReference>
<reference evidence="6 7" key="1">
    <citation type="submission" date="2015-04" db="EMBL/GenBank/DDBJ databases">
        <title>Draft Genome Sequence of the Novel Agar-Digesting Marine Bacterium Q1.</title>
        <authorList>
            <person name="Li Y."/>
            <person name="Li D."/>
            <person name="Chen G."/>
            <person name="Du Z."/>
        </authorList>
    </citation>
    <scope>NUCLEOTIDE SEQUENCE [LARGE SCALE GENOMIC DNA]</scope>
    <source>
        <strain evidence="6 7">Q1</strain>
    </source>
</reference>
<dbReference type="Pfam" id="PF17851">
    <property type="entry name" value="GH43_C2"/>
    <property type="match status" value="1"/>
</dbReference>
<sequence length="602" mass="67750">MNRSKSNLLKQVGGASLLLTVLGCNSQITPQDVASKKVLEPAKTGSFGDQGDGTYINPILNADYPDSDIEQVGDTYYMITSKQHMSPGMPILESKDMVNWTNTGHAFPKLSWAPEYNWDRMNGYSFGTWAGDIAYHEGKWYVYQIDYQNGLYVTMADDIAGPWSEPIKMLPHAEVLDDPGVYFDQETKKAYVIINTGKKHKKPSNTIEGNENYIYEMSWDGTKILDGGKLVYTGMGAEAAKIYKIDGTWYITMAQWTMGDKSTKPGVKNPKNDRKQLVLRSKESIYGPYEVRTVLEKGTEFNNRSASQGGFMTAPDGSWWYMHQLIQNDDIPFQGRPQCLAPVTWVDGWPIIGIDEDGDGIGEPVKRHKKPINGFPITAPKSDDDFSSTKLGEQWEWNHDPRDSHWSLTQRPGWLRLTASKVLPNNNNHGPKINEWTNNDGSDGDFWRAPNTLSQRMMGITTGTAVAKFDISGMKPNQLAGFVRYGGVFNLLGVQVDENGKKNLFYMNGMSEKTLGIELTGNDLYVRTSNARNQATYEYSFDGKNFKAFGPTFTIAFGKWTGDRLGFFSWNEKTDEDAGYIDVDWFKYDYDGPKAAKIKPFN</sequence>
<keyword evidence="2" id="KW-0378">Hydrolase</keyword>
<dbReference type="InterPro" id="IPR006710">
    <property type="entry name" value="Glyco_hydro_43"/>
</dbReference>
<proteinExistence type="inferred from homology"/>
<dbReference type="GO" id="GO:0005975">
    <property type="term" value="P:carbohydrate metabolic process"/>
    <property type="evidence" value="ECO:0007669"/>
    <property type="project" value="InterPro"/>
</dbReference>
<accession>A0A0J8GVY6</accession>
<organism evidence="6 7">
    <name type="scientific">Catenovulum maritimum</name>
    <dbReference type="NCBI Taxonomy" id="1513271"/>
    <lineage>
        <taxon>Bacteria</taxon>
        <taxon>Pseudomonadati</taxon>
        <taxon>Pseudomonadota</taxon>
        <taxon>Gammaproteobacteria</taxon>
        <taxon>Alteromonadales</taxon>
        <taxon>Alteromonadaceae</taxon>
        <taxon>Catenovulum</taxon>
    </lineage>
</organism>
<feature type="domain" description="Beta-xylosidase C-terminal Concanavalin A-like" evidence="5">
    <location>
        <begin position="384"/>
        <end position="588"/>
    </location>
</feature>
<dbReference type="InterPro" id="IPR023296">
    <property type="entry name" value="Glyco_hydro_beta-prop_sf"/>
</dbReference>
<dbReference type="PROSITE" id="PS51257">
    <property type="entry name" value="PROKAR_LIPOPROTEIN"/>
    <property type="match status" value="1"/>
</dbReference>
<dbReference type="EMBL" id="LAZL01000020">
    <property type="protein sequence ID" value="KMT64833.1"/>
    <property type="molecule type" value="Genomic_DNA"/>
</dbReference>
<comment type="caution">
    <text evidence="6">The sequence shown here is derived from an EMBL/GenBank/DDBJ whole genome shotgun (WGS) entry which is preliminary data.</text>
</comment>
<dbReference type="Proteomes" id="UP000037600">
    <property type="component" value="Unassembled WGS sequence"/>
</dbReference>
<gene>
    <name evidence="6" type="ORF">XM47_12350</name>
</gene>
<dbReference type="Gene3D" id="2.60.120.200">
    <property type="match status" value="1"/>
</dbReference>
<dbReference type="InterPro" id="IPR051795">
    <property type="entry name" value="Glycosyl_Hydrlase_43"/>
</dbReference>
<dbReference type="STRING" id="1513271.XM47_12350"/>
<evidence type="ECO:0000259" key="5">
    <source>
        <dbReference type="Pfam" id="PF17851"/>
    </source>
</evidence>
<dbReference type="Gene3D" id="2.115.10.20">
    <property type="entry name" value="Glycosyl hydrolase domain, family 43"/>
    <property type="match status" value="1"/>
</dbReference>
<dbReference type="PATRIC" id="fig|1513271.3.peg.2518"/>
<dbReference type="OrthoDB" id="9801455at2"/>
<dbReference type="Pfam" id="PF04616">
    <property type="entry name" value="Glyco_hydro_43"/>
    <property type="match status" value="1"/>
</dbReference>
<protein>
    <recommendedName>
        <fullName evidence="5">Beta-xylosidase C-terminal Concanavalin A-like domain-containing protein</fullName>
    </recommendedName>
</protein>
<evidence type="ECO:0000256" key="1">
    <source>
        <dbReference type="ARBA" id="ARBA00009865"/>
    </source>
</evidence>
<evidence type="ECO:0000313" key="6">
    <source>
        <dbReference type="EMBL" id="KMT64833.1"/>
    </source>
</evidence>
<name>A0A0J8GVY6_9ALTE</name>
<dbReference type="SUPFAM" id="SSF75005">
    <property type="entry name" value="Arabinanase/levansucrase/invertase"/>
    <property type="match status" value="1"/>
</dbReference>
<dbReference type="CDD" id="cd09001">
    <property type="entry name" value="GH43_FsAxh1-like"/>
    <property type="match status" value="1"/>
</dbReference>
<comment type="similarity">
    <text evidence="1">Belongs to the glycosyl hydrolase 43 family.</text>
</comment>
<keyword evidence="7" id="KW-1185">Reference proteome</keyword>
<evidence type="ECO:0000256" key="4">
    <source>
        <dbReference type="SAM" id="MobiDB-lite"/>
    </source>
</evidence>
<dbReference type="InterPro" id="IPR041542">
    <property type="entry name" value="GH43_C2"/>
</dbReference>
<evidence type="ECO:0000256" key="3">
    <source>
        <dbReference type="ARBA" id="ARBA00023295"/>
    </source>
</evidence>
<dbReference type="PANTHER" id="PTHR42812">
    <property type="entry name" value="BETA-XYLOSIDASE"/>
    <property type="match status" value="1"/>
</dbReference>
<feature type="region of interest" description="Disordered" evidence="4">
    <location>
        <begin position="369"/>
        <end position="388"/>
    </location>
</feature>
<dbReference type="SUPFAM" id="SSF49899">
    <property type="entry name" value="Concanavalin A-like lectins/glucanases"/>
    <property type="match status" value="1"/>
</dbReference>
<evidence type="ECO:0000256" key="2">
    <source>
        <dbReference type="ARBA" id="ARBA00022801"/>
    </source>
</evidence>
<dbReference type="AlphaFoldDB" id="A0A0J8GVY6"/>
<dbReference type="InterPro" id="IPR013320">
    <property type="entry name" value="ConA-like_dom_sf"/>
</dbReference>